<dbReference type="Proteomes" id="UP001341259">
    <property type="component" value="Chromosome"/>
</dbReference>
<evidence type="ECO:0000259" key="2">
    <source>
        <dbReference type="Pfam" id="PF13581"/>
    </source>
</evidence>
<name>A0ABZ1NUV3_STRVL</name>
<feature type="domain" description="Histidine kinase/HSP90-like ATPase" evidence="2">
    <location>
        <begin position="98"/>
        <end position="201"/>
    </location>
</feature>
<keyword evidence="3" id="KW-0547">Nucleotide-binding</keyword>
<keyword evidence="3" id="KW-0067">ATP-binding</keyword>
<organism evidence="3 4">
    <name type="scientific">Streptomyces violaceus</name>
    <name type="common">Streptomyces venezuelae</name>
    <dbReference type="NCBI Taxonomy" id="1936"/>
    <lineage>
        <taxon>Bacteria</taxon>
        <taxon>Bacillati</taxon>
        <taxon>Actinomycetota</taxon>
        <taxon>Actinomycetes</taxon>
        <taxon>Kitasatosporales</taxon>
        <taxon>Streptomycetaceae</taxon>
        <taxon>Streptomyces</taxon>
    </lineage>
</organism>
<evidence type="ECO:0000313" key="3">
    <source>
        <dbReference type="EMBL" id="WUG95007.1"/>
    </source>
</evidence>
<dbReference type="Pfam" id="PF13581">
    <property type="entry name" value="HATPase_c_2"/>
    <property type="match status" value="1"/>
</dbReference>
<accession>A0ABZ1NUV3</accession>
<keyword evidence="1" id="KW-0723">Serine/threonine-protein kinase</keyword>
<dbReference type="CDD" id="cd16936">
    <property type="entry name" value="HATPase_RsbW-like"/>
    <property type="match status" value="1"/>
</dbReference>
<keyword evidence="1" id="KW-0808">Transferase</keyword>
<dbReference type="EMBL" id="CP107906">
    <property type="protein sequence ID" value="WUG95007.1"/>
    <property type="molecule type" value="Genomic_DNA"/>
</dbReference>
<dbReference type="InterPro" id="IPR036890">
    <property type="entry name" value="HATPase_C_sf"/>
</dbReference>
<gene>
    <name evidence="3" type="ORF">OHB29_19235</name>
</gene>
<keyword evidence="4" id="KW-1185">Reference proteome</keyword>
<dbReference type="InterPro" id="IPR003594">
    <property type="entry name" value="HATPase_dom"/>
</dbReference>
<dbReference type="SUPFAM" id="SSF55874">
    <property type="entry name" value="ATPase domain of HSP90 chaperone/DNA topoisomerase II/histidine kinase"/>
    <property type="match status" value="1"/>
</dbReference>
<dbReference type="GO" id="GO:0005524">
    <property type="term" value="F:ATP binding"/>
    <property type="evidence" value="ECO:0007669"/>
    <property type="project" value="UniProtKB-KW"/>
</dbReference>
<dbReference type="InterPro" id="IPR050267">
    <property type="entry name" value="Anti-sigma-factor_SerPK"/>
</dbReference>
<evidence type="ECO:0000313" key="4">
    <source>
        <dbReference type="Proteomes" id="UP001341259"/>
    </source>
</evidence>
<reference evidence="3 4" key="1">
    <citation type="submission" date="2022-10" db="EMBL/GenBank/DDBJ databases">
        <title>The complete genomes of actinobacterial strains from the NBC collection.</title>
        <authorList>
            <person name="Joergensen T.S."/>
            <person name="Alvarez Arevalo M."/>
            <person name="Sterndorff E.B."/>
            <person name="Faurdal D."/>
            <person name="Vuksanovic O."/>
            <person name="Mourched A.-S."/>
            <person name="Charusanti P."/>
            <person name="Shaw S."/>
            <person name="Blin K."/>
            <person name="Weber T."/>
        </authorList>
    </citation>
    <scope>NUCLEOTIDE SEQUENCE [LARGE SCALE GENOMIC DNA]</scope>
    <source>
        <strain evidence="3 4">NBC_00456</strain>
    </source>
</reference>
<evidence type="ECO:0000256" key="1">
    <source>
        <dbReference type="ARBA" id="ARBA00022527"/>
    </source>
</evidence>
<sequence>MRNAHPAIATTSTLFPASPDDADRCVDDLKSALSVHGITLPSLRVEVPTFAGAHGGTAGLVTLGNCNTETARRLIGVLWGTGRADASVLLDLGLAVAPEVVPELRRTLRACLGGPCADVQLCVTELVGNVIRHVGEGAPVRVRVTRSGGRTRVEVSDPDPRGLPVLRHAGADDETGRGLALLGAVALRWGVEQGEAGKTVWCELAGDEPAGTR</sequence>
<dbReference type="PANTHER" id="PTHR35526:SF3">
    <property type="entry name" value="ANTI-SIGMA-F FACTOR RSBW"/>
    <property type="match status" value="1"/>
</dbReference>
<dbReference type="Gene3D" id="3.30.565.10">
    <property type="entry name" value="Histidine kinase-like ATPase, C-terminal domain"/>
    <property type="match status" value="1"/>
</dbReference>
<dbReference type="RefSeq" id="WP_328340029.1">
    <property type="nucleotide sequence ID" value="NZ_CP107906.1"/>
</dbReference>
<proteinExistence type="predicted"/>
<keyword evidence="1" id="KW-0418">Kinase</keyword>
<dbReference type="PANTHER" id="PTHR35526">
    <property type="entry name" value="ANTI-SIGMA-F FACTOR RSBW-RELATED"/>
    <property type="match status" value="1"/>
</dbReference>
<protein>
    <submittedName>
        <fullName evidence="3">ATP-binding protein</fullName>
    </submittedName>
</protein>